<organism evidence="1">
    <name type="scientific">Arundo donax</name>
    <name type="common">Giant reed</name>
    <name type="synonym">Donax arundinaceus</name>
    <dbReference type="NCBI Taxonomy" id="35708"/>
    <lineage>
        <taxon>Eukaryota</taxon>
        <taxon>Viridiplantae</taxon>
        <taxon>Streptophyta</taxon>
        <taxon>Embryophyta</taxon>
        <taxon>Tracheophyta</taxon>
        <taxon>Spermatophyta</taxon>
        <taxon>Magnoliopsida</taxon>
        <taxon>Liliopsida</taxon>
        <taxon>Poales</taxon>
        <taxon>Poaceae</taxon>
        <taxon>PACMAD clade</taxon>
        <taxon>Arundinoideae</taxon>
        <taxon>Arundineae</taxon>
        <taxon>Arundo</taxon>
    </lineage>
</organism>
<accession>A0A0A9CQU7</accession>
<sequence length="30" mass="3152">MSVAATLQASIRVERFCAVELSGDSWGVAP</sequence>
<reference evidence="1" key="2">
    <citation type="journal article" date="2015" name="Data Brief">
        <title>Shoot transcriptome of the giant reed, Arundo donax.</title>
        <authorList>
            <person name="Barrero R.A."/>
            <person name="Guerrero F.D."/>
            <person name="Moolhuijzen P."/>
            <person name="Goolsby J.A."/>
            <person name="Tidwell J."/>
            <person name="Bellgard S.E."/>
            <person name="Bellgard M.I."/>
        </authorList>
    </citation>
    <scope>NUCLEOTIDE SEQUENCE</scope>
    <source>
        <tissue evidence="1">Shoot tissue taken approximately 20 cm above the soil surface</tissue>
    </source>
</reference>
<evidence type="ECO:0000313" key="1">
    <source>
        <dbReference type="EMBL" id="JAD73872.1"/>
    </source>
</evidence>
<protein>
    <submittedName>
        <fullName evidence="1">Uncharacterized protein</fullName>
    </submittedName>
</protein>
<proteinExistence type="predicted"/>
<dbReference type="AlphaFoldDB" id="A0A0A9CQU7"/>
<dbReference type="EMBL" id="GBRH01224023">
    <property type="protein sequence ID" value="JAD73872.1"/>
    <property type="molecule type" value="Transcribed_RNA"/>
</dbReference>
<name>A0A0A9CQU7_ARUDO</name>
<reference evidence="1" key="1">
    <citation type="submission" date="2014-09" db="EMBL/GenBank/DDBJ databases">
        <authorList>
            <person name="Magalhaes I.L.F."/>
            <person name="Oliveira U."/>
            <person name="Santos F.R."/>
            <person name="Vidigal T.H.D.A."/>
            <person name="Brescovit A.D."/>
            <person name="Santos A.J."/>
        </authorList>
    </citation>
    <scope>NUCLEOTIDE SEQUENCE</scope>
    <source>
        <tissue evidence="1">Shoot tissue taken approximately 20 cm above the soil surface</tissue>
    </source>
</reference>